<dbReference type="Proteomes" id="UP000515123">
    <property type="component" value="Linkage group 5"/>
</dbReference>
<dbReference type="GeneID" id="109710839"/>
<dbReference type="CDD" id="cd16449">
    <property type="entry name" value="RING-HC"/>
    <property type="match status" value="1"/>
</dbReference>
<dbReference type="InterPro" id="IPR013083">
    <property type="entry name" value="Znf_RING/FYVE/PHD"/>
</dbReference>
<keyword evidence="1" id="KW-0863">Zinc-finger</keyword>
<feature type="region of interest" description="Disordered" evidence="2">
    <location>
        <begin position="150"/>
        <end position="206"/>
    </location>
</feature>
<dbReference type="GO" id="GO:0008270">
    <property type="term" value="F:zinc ion binding"/>
    <property type="evidence" value="ECO:0007669"/>
    <property type="project" value="UniProtKB-KW"/>
</dbReference>
<accession>A0A6P5F7H2</accession>
<proteinExistence type="predicted"/>
<dbReference type="PROSITE" id="PS50089">
    <property type="entry name" value="ZF_RING_2"/>
    <property type="match status" value="1"/>
</dbReference>
<feature type="domain" description="RING-type" evidence="3">
    <location>
        <begin position="290"/>
        <end position="328"/>
    </location>
</feature>
<feature type="region of interest" description="Disordered" evidence="2">
    <location>
        <begin position="16"/>
        <end position="42"/>
    </location>
</feature>
<evidence type="ECO:0000259" key="3">
    <source>
        <dbReference type="PROSITE" id="PS50089"/>
    </source>
</evidence>
<feature type="compositionally biased region" description="Low complexity" evidence="2">
    <location>
        <begin position="22"/>
        <end position="31"/>
    </location>
</feature>
<protein>
    <submittedName>
        <fullName evidence="5">LOW QUALITY PROTEIN: putative E3 ubiquitin-protein ligase XBAT35</fullName>
    </submittedName>
</protein>
<keyword evidence="1" id="KW-0479">Metal-binding</keyword>
<keyword evidence="4" id="KW-1185">Reference proteome</keyword>
<keyword evidence="1" id="KW-0862">Zinc</keyword>
<dbReference type="SMART" id="SM00184">
    <property type="entry name" value="RING"/>
    <property type="match status" value="1"/>
</dbReference>
<reference evidence="4" key="1">
    <citation type="journal article" date="2015" name="Nat. Genet.">
        <title>The pineapple genome and the evolution of CAM photosynthesis.</title>
        <authorList>
            <person name="Ming R."/>
            <person name="VanBuren R."/>
            <person name="Wai C.M."/>
            <person name="Tang H."/>
            <person name="Schatz M.C."/>
            <person name="Bowers J.E."/>
            <person name="Lyons E."/>
            <person name="Wang M.L."/>
            <person name="Chen J."/>
            <person name="Biggers E."/>
            <person name="Zhang J."/>
            <person name="Huang L."/>
            <person name="Zhang L."/>
            <person name="Miao W."/>
            <person name="Zhang J."/>
            <person name="Ye Z."/>
            <person name="Miao C."/>
            <person name="Lin Z."/>
            <person name="Wang H."/>
            <person name="Zhou H."/>
            <person name="Yim W.C."/>
            <person name="Priest H.D."/>
            <person name="Zheng C."/>
            <person name="Woodhouse M."/>
            <person name="Edger P.P."/>
            <person name="Guyot R."/>
            <person name="Guo H.B."/>
            <person name="Guo H."/>
            <person name="Zheng G."/>
            <person name="Singh R."/>
            <person name="Sharma A."/>
            <person name="Min X."/>
            <person name="Zheng Y."/>
            <person name="Lee H."/>
            <person name="Gurtowski J."/>
            <person name="Sedlazeck F.J."/>
            <person name="Harkess A."/>
            <person name="McKain M.R."/>
            <person name="Liao Z."/>
            <person name="Fang J."/>
            <person name="Liu J."/>
            <person name="Zhang X."/>
            <person name="Zhang Q."/>
            <person name="Hu W."/>
            <person name="Qin Y."/>
            <person name="Wang K."/>
            <person name="Chen L.Y."/>
            <person name="Shirley N."/>
            <person name="Lin Y.R."/>
            <person name="Liu L.Y."/>
            <person name="Hernandez A.G."/>
            <person name="Wright C.L."/>
            <person name="Bulone V."/>
            <person name="Tuskan G.A."/>
            <person name="Heath K."/>
            <person name="Zee F."/>
            <person name="Moore P.H."/>
            <person name="Sunkar R."/>
            <person name="Leebens-Mack J.H."/>
            <person name="Mockler T."/>
            <person name="Bennetzen J.L."/>
            <person name="Freeling M."/>
            <person name="Sankoff D."/>
            <person name="Paterson A.H."/>
            <person name="Zhu X."/>
            <person name="Yang X."/>
            <person name="Smith J.A."/>
            <person name="Cushman J.C."/>
            <person name="Paull R.E."/>
            <person name="Yu Q."/>
        </authorList>
    </citation>
    <scope>NUCLEOTIDE SEQUENCE [LARGE SCALE GENOMIC DNA]</scope>
    <source>
        <strain evidence="4">cv. F153</strain>
    </source>
</reference>
<feature type="compositionally biased region" description="Basic and acidic residues" evidence="2">
    <location>
        <begin position="32"/>
        <end position="42"/>
    </location>
</feature>
<evidence type="ECO:0000256" key="2">
    <source>
        <dbReference type="SAM" id="MobiDB-lite"/>
    </source>
</evidence>
<sequence>MDGGRDLRRSVTLSDQLAAGYSSSSSSNNLRDLLKVRDDDDNNEIRHLGRRASVAGDGSTLASAIAAEKAGVSDGGAAGGRTLLDIIREEQGGASPADADAVEGDAGAGAGAGAGNGINWRSFKDRLRIGRTGAAAFASSATAAPISDPELVPSLRANPNPSPGPGLGFPRSLSIRPFSAAAQEPSAPGGEEPDADSPVGAPANPSSTALFRSFSIRPPVAAEEEEQPVRVSLMALLEQTDRQWAGGDGAEGESPVTATALAAAAEGEEEAEEEDGGDDGDAKGGMYHVCCVCMVRHKGAAFIPCGHTFCRLCSRELWVSRGNCPLCNGFILEILDIF</sequence>
<gene>
    <name evidence="5" type="primary">LOC109710839</name>
</gene>
<name>A0A6P5F7H2_ANACO</name>
<organism evidence="4 5">
    <name type="scientific">Ananas comosus</name>
    <name type="common">Pineapple</name>
    <name type="synonym">Ananas ananas</name>
    <dbReference type="NCBI Taxonomy" id="4615"/>
    <lineage>
        <taxon>Eukaryota</taxon>
        <taxon>Viridiplantae</taxon>
        <taxon>Streptophyta</taxon>
        <taxon>Embryophyta</taxon>
        <taxon>Tracheophyta</taxon>
        <taxon>Spermatophyta</taxon>
        <taxon>Magnoliopsida</taxon>
        <taxon>Liliopsida</taxon>
        <taxon>Poales</taxon>
        <taxon>Bromeliaceae</taxon>
        <taxon>Bromelioideae</taxon>
        <taxon>Ananas</taxon>
    </lineage>
</organism>
<evidence type="ECO:0000313" key="4">
    <source>
        <dbReference type="Proteomes" id="UP000515123"/>
    </source>
</evidence>
<dbReference type="OrthoDB" id="1711136at2759"/>
<dbReference type="InterPro" id="IPR001841">
    <property type="entry name" value="Znf_RING"/>
</dbReference>
<evidence type="ECO:0000256" key="1">
    <source>
        <dbReference type="PROSITE-ProRule" id="PRU00175"/>
    </source>
</evidence>
<dbReference type="Pfam" id="PF13920">
    <property type="entry name" value="zf-C3HC4_3"/>
    <property type="match status" value="1"/>
</dbReference>
<reference evidence="5" key="2">
    <citation type="submission" date="2025-08" db="UniProtKB">
        <authorList>
            <consortium name="RefSeq"/>
        </authorList>
    </citation>
    <scope>IDENTIFICATION</scope>
    <source>
        <tissue evidence="5">Leaf</tissue>
    </source>
</reference>
<dbReference type="Gene3D" id="3.30.40.10">
    <property type="entry name" value="Zinc/RING finger domain, C3HC4 (zinc finger)"/>
    <property type="match status" value="1"/>
</dbReference>
<dbReference type="SUPFAM" id="SSF57850">
    <property type="entry name" value="RING/U-box"/>
    <property type="match status" value="1"/>
</dbReference>
<dbReference type="AlphaFoldDB" id="A0A6P5F7H2"/>
<dbReference type="RefSeq" id="XP_020089210.1">
    <property type="nucleotide sequence ID" value="XM_020233621.1"/>
</dbReference>
<dbReference type="PANTHER" id="PTHR46629">
    <property type="entry name" value="OS01G0917900 PROTEIN"/>
    <property type="match status" value="1"/>
</dbReference>
<evidence type="ECO:0000313" key="5">
    <source>
        <dbReference type="RefSeq" id="XP_020089210.1"/>
    </source>
</evidence>